<evidence type="ECO:0000313" key="2">
    <source>
        <dbReference type="EMBL" id="MFD2111880.1"/>
    </source>
</evidence>
<protein>
    <submittedName>
        <fullName evidence="2">Uncharacterized protein</fullName>
    </submittedName>
</protein>
<evidence type="ECO:0000256" key="1">
    <source>
        <dbReference type="SAM" id="Phobius"/>
    </source>
</evidence>
<organism evidence="2 3">
    <name type="scientific">Thiorhodococcus fuscus</name>
    <dbReference type="NCBI Taxonomy" id="527200"/>
    <lineage>
        <taxon>Bacteria</taxon>
        <taxon>Pseudomonadati</taxon>
        <taxon>Pseudomonadota</taxon>
        <taxon>Gammaproteobacteria</taxon>
        <taxon>Chromatiales</taxon>
        <taxon>Chromatiaceae</taxon>
        <taxon>Thiorhodococcus</taxon>
    </lineage>
</organism>
<keyword evidence="1" id="KW-0472">Membrane</keyword>
<comment type="caution">
    <text evidence="2">The sequence shown here is derived from an EMBL/GenBank/DDBJ whole genome shotgun (WGS) entry which is preliminary data.</text>
</comment>
<dbReference type="SUPFAM" id="SSF52833">
    <property type="entry name" value="Thioredoxin-like"/>
    <property type="match status" value="1"/>
</dbReference>
<evidence type="ECO:0000313" key="3">
    <source>
        <dbReference type="Proteomes" id="UP001597337"/>
    </source>
</evidence>
<dbReference type="EMBL" id="JBHUHX010000016">
    <property type="protein sequence ID" value="MFD2111880.1"/>
    <property type="molecule type" value="Genomic_DNA"/>
</dbReference>
<dbReference type="Proteomes" id="UP001597337">
    <property type="component" value="Unassembled WGS sequence"/>
</dbReference>
<dbReference type="Gene3D" id="3.40.30.10">
    <property type="entry name" value="Glutaredoxin"/>
    <property type="match status" value="1"/>
</dbReference>
<feature type="transmembrane region" description="Helical" evidence="1">
    <location>
        <begin position="9"/>
        <end position="29"/>
    </location>
</feature>
<keyword evidence="1" id="KW-1133">Transmembrane helix</keyword>
<accession>A0ABW4Y8H8</accession>
<keyword evidence="3" id="KW-1185">Reference proteome</keyword>
<reference evidence="3" key="1">
    <citation type="journal article" date="2019" name="Int. J. Syst. Evol. Microbiol.">
        <title>The Global Catalogue of Microorganisms (GCM) 10K type strain sequencing project: providing services to taxonomists for standard genome sequencing and annotation.</title>
        <authorList>
            <consortium name="The Broad Institute Genomics Platform"/>
            <consortium name="The Broad Institute Genome Sequencing Center for Infectious Disease"/>
            <person name="Wu L."/>
            <person name="Ma J."/>
        </authorList>
    </citation>
    <scope>NUCLEOTIDE SEQUENCE [LARGE SCALE GENOMIC DNA]</scope>
    <source>
        <strain evidence="3">KACC 12597</strain>
    </source>
</reference>
<gene>
    <name evidence="2" type="ORF">ACFSJC_08520</name>
</gene>
<sequence length="206" mass="22444">MLLRNRHRLWIRLLMALGAMSLFLLGYQWGNQHQQGDAEIPTINGVLLQPPGDLPGFSLQESFGQPFDHRRLAEHWTLLGFGDLAQASGQRGVQRLIEVYNRIADHNTLRKQLQLVLVTTTDQPMLARRFATLSPALHILGGDSDEIARLGGALGVSPDAPLTLFVLGPGGYLLALFPDRENGAAMAEDLKAIVANAGALLPSENP</sequence>
<dbReference type="InterPro" id="IPR036249">
    <property type="entry name" value="Thioredoxin-like_sf"/>
</dbReference>
<proteinExistence type="predicted"/>
<name>A0ABW4Y8H8_9GAMM</name>
<dbReference type="RefSeq" id="WP_386025678.1">
    <property type="nucleotide sequence ID" value="NZ_JBHUHX010000016.1"/>
</dbReference>
<keyword evidence="1" id="KW-0812">Transmembrane</keyword>